<sequence>MKRKILFRVDAGEKVGLGHFFRSYSLAKALAQKGYAVTFVHTRSGFWDTLDNFEFPHSILQEKNSSKETINICLNGKYEILYVDGIIDFDSNDINTLKDNAKLVFYQNLSESRYLADVYILPSLHQKESFFEKFNNIKTQIYQGLEYFTFNEKIRNLGLKEIQSDDCVNDIGIICGGSDPRNVMLMVYKLIDFLKWENITFNFYFGENYMHHNSIPQSTPKNVNFLAYDISVINNSDMLIAVFGVSTYEFMALGMPIISIAHQQANAHASEVLEHKTASICHLGLIDNIKTTELNTTIAKFVKDIIFRRSLNKNSKMVLDFNGIERVVKILERI</sequence>
<accession>A0A6I2MNJ9</accession>
<evidence type="ECO:0000313" key="2">
    <source>
        <dbReference type="Proteomes" id="UP000443153"/>
    </source>
</evidence>
<protein>
    <recommendedName>
        <fullName evidence="3">UDP-2,4-diacetamido-2,4, 6-trideoxy-beta-L-altropyranose hydrolase</fullName>
    </recommendedName>
</protein>
<comment type="caution">
    <text evidence="1">The sequence shown here is derived from an EMBL/GenBank/DDBJ whole genome shotgun (WGS) entry which is preliminary data.</text>
</comment>
<organism evidence="1 2">
    <name type="scientific">Maribacter luteus</name>
    <dbReference type="NCBI Taxonomy" id="2594478"/>
    <lineage>
        <taxon>Bacteria</taxon>
        <taxon>Pseudomonadati</taxon>
        <taxon>Bacteroidota</taxon>
        <taxon>Flavobacteriia</taxon>
        <taxon>Flavobacteriales</taxon>
        <taxon>Flavobacteriaceae</taxon>
        <taxon>Maribacter</taxon>
    </lineage>
</organism>
<dbReference type="RefSeq" id="WP_154366037.1">
    <property type="nucleotide sequence ID" value="NZ_WKJH01000005.1"/>
</dbReference>
<evidence type="ECO:0000313" key="1">
    <source>
        <dbReference type="EMBL" id="MRX64309.1"/>
    </source>
</evidence>
<proteinExistence type="predicted"/>
<dbReference type="Gene3D" id="3.40.50.11190">
    <property type="match status" value="1"/>
</dbReference>
<reference evidence="1 2" key="1">
    <citation type="submission" date="2019-11" db="EMBL/GenBank/DDBJ databases">
        <title>Maribacter lutea sp. nov., a marine bacterium isolated from intertidal sand.</title>
        <authorList>
            <person name="Liu A."/>
        </authorList>
    </citation>
    <scope>NUCLEOTIDE SEQUENCE [LARGE SCALE GENOMIC DNA]</scope>
    <source>
        <strain evidence="1 2">RZ05</strain>
    </source>
</reference>
<dbReference type="OrthoDB" id="6290225at2"/>
<dbReference type="Proteomes" id="UP000443153">
    <property type="component" value="Unassembled WGS sequence"/>
</dbReference>
<dbReference type="AlphaFoldDB" id="A0A6I2MNJ9"/>
<gene>
    <name evidence="1" type="ORF">GJ691_09010</name>
</gene>
<keyword evidence="2" id="KW-1185">Reference proteome</keyword>
<dbReference type="SUPFAM" id="SSF53756">
    <property type="entry name" value="UDP-Glycosyltransferase/glycogen phosphorylase"/>
    <property type="match status" value="1"/>
</dbReference>
<dbReference type="EMBL" id="WKJH01000005">
    <property type="protein sequence ID" value="MRX64309.1"/>
    <property type="molecule type" value="Genomic_DNA"/>
</dbReference>
<evidence type="ECO:0008006" key="3">
    <source>
        <dbReference type="Google" id="ProtNLM"/>
    </source>
</evidence>
<name>A0A6I2MNJ9_9FLAO</name>
<dbReference type="Gene3D" id="3.40.50.2000">
    <property type="entry name" value="Glycogen Phosphorylase B"/>
    <property type="match status" value="1"/>
</dbReference>